<evidence type="ECO:0000313" key="1">
    <source>
        <dbReference type="EMBL" id="GGF99070.1"/>
    </source>
</evidence>
<reference evidence="1" key="2">
    <citation type="submission" date="2020-09" db="EMBL/GenBank/DDBJ databases">
        <authorList>
            <person name="Sun Q."/>
            <person name="Zhou Y."/>
        </authorList>
    </citation>
    <scope>NUCLEOTIDE SEQUENCE</scope>
    <source>
        <strain evidence="1">CGMCC 1.12181</strain>
    </source>
</reference>
<name>A0A917CWD9_9GAMM</name>
<gene>
    <name evidence="1" type="ORF">GCM10011365_20460</name>
</gene>
<evidence type="ECO:0000313" key="2">
    <source>
        <dbReference type="Proteomes" id="UP000605253"/>
    </source>
</evidence>
<keyword evidence="2" id="KW-1185">Reference proteome</keyword>
<dbReference type="AlphaFoldDB" id="A0A917CWD9"/>
<comment type="caution">
    <text evidence="1">The sequence shown here is derived from an EMBL/GenBank/DDBJ whole genome shotgun (WGS) entry which is preliminary data.</text>
</comment>
<reference evidence="1" key="1">
    <citation type="journal article" date="2014" name="Int. J. Syst. Evol. Microbiol.">
        <title>Complete genome sequence of Corynebacterium casei LMG S-19264T (=DSM 44701T), isolated from a smear-ripened cheese.</title>
        <authorList>
            <consortium name="US DOE Joint Genome Institute (JGI-PGF)"/>
            <person name="Walter F."/>
            <person name="Albersmeier A."/>
            <person name="Kalinowski J."/>
            <person name="Ruckert C."/>
        </authorList>
    </citation>
    <scope>NUCLEOTIDE SEQUENCE</scope>
    <source>
        <strain evidence="1">CGMCC 1.12181</strain>
    </source>
</reference>
<proteinExistence type="predicted"/>
<protein>
    <submittedName>
        <fullName evidence="1">Uncharacterized protein</fullName>
    </submittedName>
</protein>
<sequence>MAHRPVKTCLYNRWVIEEHLQNALDSGSVVWDWRDDLSAFADETTPDWRLNGWNSMNVGSTNLFIVVKILQNGKFKIIGSKWAWILLGLI</sequence>
<dbReference type="EMBL" id="BMEO01000009">
    <property type="protein sequence ID" value="GGF99070.1"/>
    <property type="molecule type" value="Genomic_DNA"/>
</dbReference>
<organism evidence="1 2">
    <name type="scientific">Marinicella pacifica</name>
    <dbReference type="NCBI Taxonomy" id="1171543"/>
    <lineage>
        <taxon>Bacteria</taxon>
        <taxon>Pseudomonadati</taxon>
        <taxon>Pseudomonadota</taxon>
        <taxon>Gammaproteobacteria</taxon>
        <taxon>Lysobacterales</taxon>
        <taxon>Marinicellaceae</taxon>
        <taxon>Marinicella</taxon>
    </lineage>
</organism>
<dbReference type="Proteomes" id="UP000605253">
    <property type="component" value="Unassembled WGS sequence"/>
</dbReference>
<accession>A0A917CWD9</accession>